<dbReference type="AlphaFoldDB" id="A0A0R3WJW9"/>
<gene>
    <name evidence="5" type="ORF">TTAC_LOCUS990</name>
</gene>
<evidence type="ECO:0000259" key="4">
    <source>
        <dbReference type="PROSITE" id="PS50002"/>
    </source>
</evidence>
<dbReference type="SMART" id="SM00326">
    <property type="entry name" value="SH3"/>
    <property type="match status" value="2"/>
</dbReference>
<keyword evidence="1 2" id="KW-0728">SH3 domain</keyword>
<dbReference type="Pfam" id="PF07653">
    <property type="entry name" value="SH3_2"/>
    <property type="match status" value="1"/>
</dbReference>
<evidence type="ECO:0000256" key="1">
    <source>
        <dbReference type="ARBA" id="ARBA00022443"/>
    </source>
</evidence>
<feature type="domain" description="SH3" evidence="4">
    <location>
        <begin position="227"/>
        <end position="296"/>
    </location>
</feature>
<dbReference type="InterPro" id="IPR001452">
    <property type="entry name" value="SH3_domain"/>
</dbReference>
<reference evidence="5 6" key="2">
    <citation type="submission" date="2018-11" db="EMBL/GenBank/DDBJ databases">
        <authorList>
            <consortium name="Pathogen Informatics"/>
        </authorList>
    </citation>
    <scope>NUCLEOTIDE SEQUENCE [LARGE SCALE GENOMIC DNA]</scope>
</reference>
<feature type="compositionally biased region" description="Low complexity" evidence="3">
    <location>
        <begin position="335"/>
        <end position="348"/>
    </location>
</feature>
<dbReference type="STRING" id="6205.A0A0R3WJW9"/>
<dbReference type="InterPro" id="IPR035753">
    <property type="entry name" value="RIM-BP_SH3_2"/>
</dbReference>
<dbReference type="GO" id="GO:0045202">
    <property type="term" value="C:synapse"/>
    <property type="evidence" value="ECO:0007669"/>
    <property type="project" value="GOC"/>
</dbReference>
<feature type="region of interest" description="Disordered" evidence="3">
    <location>
        <begin position="176"/>
        <end position="197"/>
    </location>
</feature>
<dbReference type="WBParaSite" id="TTAC_0000098901-mRNA-1">
    <property type="protein sequence ID" value="TTAC_0000098901-mRNA-1"/>
    <property type="gene ID" value="TTAC_0000098901"/>
</dbReference>
<feature type="compositionally biased region" description="Basic and acidic residues" evidence="3">
    <location>
        <begin position="178"/>
        <end position="195"/>
    </location>
</feature>
<dbReference type="PRINTS" id="PR00452">
    <property type="entry name" value="SH3DOMAIN"/>
</dbReference>
<dbReference type="FunFam" id="2.30.30.40:FF:000023">
    <property type="entry name" value="RIMS-binding protein 2 isoform F"/>
    <property type="match status" value="1"/>
</dbReference>
<dbReference type="PROSITE" id="PS50002">
    <property type="entry name" value="SH3"/>
    <property type="match status" value="2"/>
</dbReference>
<accession>A0A0R3WJW9</accession>
<evidence type="ECO:0000256" key="3">
    <source>
        <dbReference type="SAM" id="MobiDB-lite"/>
    </source>
</evidence>
<dbReference type="PANTHER" id="PTHR14234">
    <property type="entry name" value="RIM BINDING PROTEIN-RELATED"/>
    <property type="match status" value="1"/>
</dbReference>
<evidence type="ECO:0000313" key="5">
    <source>
        <dbReference type="EMBL" id="VDM17278.1"/>
    </source>
</evidence>
<sequence length="382" mass="42278">MWKVIRLANPCLLTTTGLRRRFQSEVRNQTPDRRPMSSPPLRPTSTADGCVFFVSLYDYDPATMSPNPGAVDDELPFREGDIIKVYGDCDEDGFYFGECNGRKGFVPSNMVCEASADEVTEFLRRCITTSTGMPPGQMTKSHRIVAQRSGPSEQSTGHVSLYSVKPPPENFGYYHYPQHGERAGRDRKVRGEGRRTRLQRSACAEEKQVTVGGVEATSRKRGESQKPQHCVMEALYDYDPHIYSPNVDVETELKFRAGDRILILSEMDEDGFYVGQLESSGRRGLVPSNFLRQLPRVSAEDNASPVNSGASDGGDVYDSRSKMVYGVPGSGPTHGSKSSRSRGASGSRPTLRSDDADLGPVSRRRRSSGRKGEVNETIYSYC</sequence>
<dbReference type="OrthoDB" id="4158657at2759"/>
<dbReference type="FunFam" id="2.30.30.40:FF:000016">
    <property type="entry name" value="RIMS-binding protein 2 isoform X2"/>
    <property type="match status" value="1"/>
</dbReference>
<reference evidence="7" key="1">
    <citation type="submission" date="2017-02" db="UniProtKB">
        <authorList>
            <consortium name="WormBaseParasite"/>
        </authorList>
    </citation>
    <scope>IDENTIFICATION</scope>
</reference>
<feature type="region of interest" description="Disordered" evidence="3">
    <location>
        <begin position="23"/>
        <end position="44"/>
    </location>
</feature>
<dbReference type="GO" id="GO:0007274">
    <property type="term" value="P:neuromuscular synaptic transmission"/>
    <property type="evidence" value="ECO:0007669"/>
    <property type="project" value="TreeGrafter"/>
</dbReference>
<keyword evidence="6" id="KW-1185">Reference proteome</keyword>
<evidence type="ECO:0000256" key="2">
    <source>
        <dbReference type="PROSITE-ProRule" id="PRU00192"/>
    </source>
</evidence>
<dbReference type="InterPro" id="IPR040325">
    <property type="entry name" value="RIMBP1/2/3"/>
</dbReference>
<protein>
    <submittedName>
        <fullName evidence="7">SH3 domain-containing protein</fullName>
    </submittedName>
</protein>
<dbReference type="CDD" id="cd12012">
    <property type="entry name" value="SH3_RIM-BP_2"/>
    <property type="match status" value="1"/>
</dbReference>
<name>A0A0R3WJW9_HYDTA</name>
<dbReference type="EMBL" id="UYWX01000149">
    <property type="protein sequence ID" value="VDM17278.1"/>
    <property type="molecule type" value="Genomic_DNA"/>
</dbReference>
<evidence type="ECO:0000313" key="7">
    <source>
        <dbReference type="WBParaSite" id="TTAC_0000098901-mRNA-1"/>
    </source>
</evidence>
<dbReference type="Pfam" id="PF14604">
    <property type="entry name" value="SH3_9"/>
    <property type="match status" value="1"/>
</dbReference>
<feature type="region of interest" description="Disordered" evidence="3">
    <location>
        <begin position="297"/>
        <end position="382"/>
    </location>
</feature>
<dbReference type="Gene3D" id="2.30.30.40">
    <property type="entry name" value="SH3 Domains"/>
    <property type="match status" value="2"/>
</dbReference>
<dbReference type="InterPro" id="IPR036028">
    <property type="entry name" value="SH3-like_dom_sf"/>
</dbReference>
<dbReference type="Proteomes" id="UP000274429">
    <property type="component" value="Unassembled WGS sequence"/>
</dbReference>
<feature type="domain" description="SH3" evidence="4">
    <location>
        <begin position="48"/>
        <end position="116"/>
    </location>
</feature>
<dbReference type="SUPFAM" id="SSF50044">
    <property type="entry name" value="SH3-domain"/>
    <property type="match status" value="2"/>
</dbReference>
<evidence type="ECO:0000313" key="6">
    <source>
        <dbReference type="Proteomes" id="UP000274429"/>
    </source>
</evidence>
<organism evidence="7">
    <name type="scientific">Hydatigena taeniaeformis</name>
    <name type="common">Feline tapeworm</name>
    <name type="synonym">Taenia taeniaeformis</name>
    <dbReference type="NCBI Taxonomy" id="6205"/>
    <lineage>
        <taxon>Eukaryota</taxon>
        <taxon>Metazoa</taxon>
        <taxon>Spiralia</taxon>
        <taxon>Lophotrochozoa</taxon>
        <taxon>Platyhelminthes</taxon>
        <taxon>Cestoda</taxon>
        <taxon>Eucestoda</taxon>
        <taxon>Cyclophyllidea</taxon>
        <taxon>Taeniidae</taxon>
        <taxon>Hydatigera</taxon>
    </lineage>
</organism>
<dbReference type="PANTHER" id="PTHR14234:SF19">
    <property type="entry name" value="RIM-BINDING PROTEIN, ISOFORM F"/>
    <property type="match status" value="1"/>
</dbReference>
<proteinExistence type="predicted"/>